<dbReference type="GO" id="GO:0005737">
    <property type="term" value="C:cytoplasm"/>
    <property type="evidence" value="ECO:0007669"/>
    <property type="project" value="TreeGrafter"/>
</dbReference>
<evidence type="ECO:0000313" key="4">
    <source>
        <dbReference type="Proteomes" id="UP000001396"/>
    </source>
</evidence>
<evidence type="ECO:0000259" key="2">
    <source>
        <dbReference type="PROSITE" id="PS51278"/>
    </source>
</evidence>
<dbReference type="Pfam" id="PF13230">
    <property type="entry name" value="GATase_4"/>
    <property type="match status" value="1"/>
</dbReference>
<dbReference type="GO" id="GO:0008242">
    <property type="term" value="F:omega peptidase activity"/>
    <property type="evidence" value="ECO:0007669"/>
    <property type="project" value="TreeGrafter"/>
</dbReference>
<dbReference type="EMBL" id="ADBJ01000038">
    <property type="protein sequence ID" value="EFA78277.1"/>
    <property type="molecule type" value="Genomic_DNA"/>
</dbReference>
<evidence type="ECO:0000313" key="3">
    <source>
        <dbReference type="EMBL" id="EFA78277.1"/>
    </source>
</evidence>
<dbReference type="InParanoid" id="D3BK47"/>
<dbReference type="InterPro" id="IPR029055">
    <property type="entry name" value="Ntn_hydrolases_N"/>
</dbReference>
<dbReference type="InterPro" id="IPR052373">
    <property type="entry name" value="Gamma-glu_amide_hydrolase"/>
</dbReference>
<dbReference type="GO" id="GO:0061672">
    <property type="term" value="C:glutathione hydrolase complex"/>
    <property type="evidence" value="ECO:0007669"/>
    <property type="project" value="TreeGrafter"/>
</dbReference>
<organism evidence="3 4">
    <name type="scientific">Heterostelium pallidum (strain ATCC 26659 / Pp 5 / PN500)</name>
    <name type="common">Cellular slime mold</name>
    <name type="synonym">Polysphondylium pallidum</name>
    <dbReference type="NCBI Taxonomy" id="670386"/>
    <lineage>
        <taxon>Eukaryota</taxon>
        <taxon>Amoebozoa</taxon>
        <taxon>Evosea</taxon>
        <taxon>Eumycetozoa</taxon>
        <taxon>Dictyostelia</taxon>
        <taxon>Acytosteliales</taxon>
        <taxon>Acytosteliaceae</taxon>
        <taxon>Heterostelium</taxon>
    </lineage>
</organism>
<dbReference type="PANTHER" id="PTHR43187">
    <property type="entry name" value="GLUTAMINE AMIDOTRANSFERASE DUG3-RELATED"/>
    <property type="match status" value="1"/>
</dbReference>
<gene>
    <name evidence="3" type="ORF">PPL_08928</name>
</gene>
<dbReference type="OMA" id="WSNINLR"/>
<dbReference type="PROSITE" id="PS51278">
    <property type="entry name" value="GATASE_TYPE_2"/>
    <property type="match status" value="1"/>
</dbReference>
<comment type="caution">
    <text evidence="3">The sequence shown here is derived from an EMBL/GenBank/DDBJ whole genome shotgun (WGS) entry which is preliminary data.</text>
</comment>
<dbReference type="GO" id="GO:0016740">
    <property type="term" value="F:transferase activity"/>
    <property type="evidence" value="ECO:0007669"/>
    <property type="project" value="UniProtKB-KW"/>
</dbReference>
<keyword evidence="3" id="KW-0808">Transferase</keyword>
<dbReference type="STRING" id="670386.D3BK47"/>
<evidence type="ECO:0000256" key="1">
    <source>
        <dbReference type="ARBA" id="ARBA00022962"/>
    </source>
</evidence>
<name>D3BK47_HETP5</name>
<dbReference type="GeneID" id="31364404"/>
<sequence>MCRFIHYLGPPIKISSIVTEPSHGLVQQSLHSTCPGVHLNADGFGIAWFVPEISPNPAVFKDITPAWSNINLRQLARVTKSGCIMSHVRAASAGAITTNNCHPFTYKNLSWMHNGTVSYFPKLKLKFYNMLSQSALESIKGTTDSECIFALFITNYEKEIGFCAKPKPHLSRPVYSTHCLLEPEDEPFPYTDNAVVFPKVMQKTISQIHQLILDYEVENGIISANDEGASLQTTSTHSKLNLVVSDGYAVVATRYVTGTADGAHTLYWSRAKSIVCDKGACTLGSSKGGCDLYSLIISSEPLASDFTCEEVPINNMTPQKVFIRCNNNNNNNKILNGDIKSST</sequence>
<keyword evidence="4" id="KW-1185">Reference proteome</keyword>
<feature type="domain" description="Glutamine amidotransferase type-2" evidence="2">
    <location>
        <begin position="2"/>
        <end position="343"/>
    </location>
</feature>
<keyword evidence="1 3" id="KW-0315">Glutamine amidotransferase</keyword>
<dbReference type="GO" id="GO:0006751">
    <property type="term" value="P:glutathione catabolic process"/>
    <property type="evidence" value="ECO:0007669"/>
    <property type="project" value="TreeGrafter"/>
</dbReference>
<dbReference type="RefSeq" id="XP_020430402.1">
    <property type="nucleotide sequence ID" value="XM_020579727.1"/>
</dbReference>
<reference evidence="3 4" key="1">
    <citation type="journal article" date="2011" name="Genome Res.">
        <title>Phylogeny-wide analysis of social amoeba genomes highlights ancient origins for complex intercellular communication.</title>
        <authorList>
            <person name="Heidel A.J."/>
            <person name="Lawal H.M."/>
            <person name="Felder M."/>
            <person name="Schilde C."/>
            <person name="Helps N.R."/>
            <person name="Tunggal B."/>
            <person name="Rivero F."/>
            <person name="John U."/>
            <person name="Schleicher M."/>
            <person name="Eichinger L."/>
            <person name="Platzer M."/>
            <person name="Noegel A.A."/>
            <person name="Schaap P."/>
            <person name="Gloeckner G."/>
        </authorList>
    </citation>
    <scope>NUCLEOTIDE SEQUENCE [LARGE SCALE GENOMIC DNA]</scope>
    <source>
        <strain evidence="4">ATCC 26659 / Pp 5 / PN500</strain>
    </source>
</reference>
<proteinExistence type="predicted"/>
<dbReference type="AlphaFoldDB" id="D3BK47"/>
<dbReference type="InterPro" id="IPR017932">
    <property type="entry name" value="GATase_2_dom"/>
</dbReference>
<accession>D3BK47</accession>
<dbReference type="Proteomes" id="UP000001396">
    <property type="component" value="Unassembled WGS sequence"/>
</dbReference>
<dbReference type="CDD" id="cd01908">
    <property type="entry name" value="YafJ"/>
    <property type="match status" value="1"/>
</dbReference>
<protein>
    <submittedName>
        <fullName evidence="3">Putative glutamine amidotransferase</fullName>
    </submittedName>
</protein>
<dbReference type="Gene3D" id="3.60.20.10">
    <property type="entry name" value="Glutamine Phosphoribosylpyrophosphate, subunit 1, domain 1"/>
    <property type="match status" value="1"/>
</dbReference>
<dbReference type="InterPro" id="IPR026869">
    <property type="entry name" value="EgtC-like"/>
</dbReference>
<dbReference type="SUPFAM" id="SSF56235">
    <property type="entry name" value="N-terminal nucleophile aminohydrolases (Ntn hydrolases)"/>
    <property type="match status" value="1"/>
</dbReference>
<dbReference type="PANTHER" id="PTHR43187:SF1">
    <property type="entry name" value="GLUTAMINE AMIDOTRANSFERASE DUG3-RELATED"/>
    <property type="match status" value="1"/>
</dbReference>